<evidence type="ECO:0000313" key="1">
    <source>
        <dbReference type="EMBL" id="MDQ0462479.1"/>
    </source>
</evidence>
<comment type="caution">
    <text evidence="1">The sequence shown here is derived from an EMBL/GenBank/DDBJ whole genome shotgun (WGS) entry which is preliminary data.</text>
</comment>
<gene>
    <name evidence="1" type="ORF">QO010_000227</name>
</gene>
<accession>A0ABU0IN98</accession>
<name>A0ABU0IN98_9CAUL</name>
<dbReference type="Proteomes" id="UP001228905">
    <property type="component" value="Unassembled WGS sequence"/>
</dbReference>
<sequence>MIGIGGRLGAYGSDASGDIGNGGRDASILVQDDVMAIAVAENVLVRAGSAKNRGGAAGALIVARPRLQDISPGAALEEVNTRTAIQPIRAGPTVETVIALVTAQVVAAASNGAEGDDRTCCVTAGEPDVGDTAGEDGVIAATAEKPIIQTTSDQRIISVPAQNIVSQISGSD</sequence>
<keyword evidence="2" id="KW-1185">Reference proteome</keyword>
<organism evidence="1 2">
    <name type="scientific">Caulobacter ginsengisoli</name>
    <dbReference type="NCBI Taxonomy" id="400775"/>
    <lineage>
        <taxon>Bacteria</taxon>
        <taxon>Pseudomonadati</taxon>
        <taxon>Pseudomonadota</taxon>
        <taxon>Alphaproteobacteria</taxon>
        <taxon>Caulobacterales</taxon>
        <taxon>Caulobacteraceae</taxon>
        <taxon>Caulobacter</taxon>
    </lineage>
</organism>
<reference evidence="1 2" key="1">
    <citation type="submission" date="2023-07" db="EMBL/GenBank/DDBJ databases">
        <title>Genomic Encyclopedia of Type Strains, Phase IV (KMG-IV): sequencing the most valuable type-strain genomes for metagenomic binning, comparative biology and taxonomic classification.</title>
        <authorList>
            <person name="Goeker M."/>
        </authorList>
    </citation>
    <scope>NUCLEOTIDE SEQUENCE [LARGE SCALE GENOMIC DNA]</scope>
    <source>
        <strain evidence="1 2">DSM 18695</strain>
    </source>
</reference>
<proteinExistence type="predicted"/>
<dbReference type="EMBL" id="JAUSVS010000001">
    <property type="protein sequence ID" value="MDQ0462479.1"/>
    <property type="molecule type" value="Genomic_DNA"/>
</dbReference>
<protein>
    <submittedName>
        <fullName evidence="1">Uncharacterized protein</fullName>
    </submittedName>
</protein>
<evidence type="ECO:0000313" key="2">
    <source>
        <dbReference type="Proteomes" id="UP001228905"/>
    </source>
</evidence>